<sequence length="633" mass="70392">MHRVCIPGRRVKVLVILCTFSHRSRSFGRSSVETDCVMLSPVGLQHQNYTYNDVFPEPTDCHAAQCPIHQRYDPCRHQERFFSAGTPPPVPKKRLARTFSLPGTDSSPLCPWSPVSPLRRHPQNFDNPLYMLAPTPDSCFRQEIEEVTPACMSPVPSLSFSQLTFDTLDEHLPNLFSSFDDQRVVSQGIQHRHLLFLRSMAQCIEAGILLRGEATENDVSSYQPPDFLLAEGSQPKQIGDAVYYKLHSPKFPGRALGLKVHRQQTDEAPLPPTKNQLSHVNVQNVVAHFTPSDALKNDSSMSQTQDPATLLKTECTAAAEPPGGGSTEYSTGPVTINLTSVQCFLQRGHSVSVERDLPHVSLEDFVQESSSLHSSDCLVYDRQVCVLLLQILMGAQHLYNIGATPAELRPQEVFLVWPSGERDEGRIKPEQGASPDTERSFPTSRLKKDVEWEQTEGKGSIQMLWRTQGSPRVVLSPQCSPLSAPHPISSIKCQIGNLLQYCLAPHDSAASLDPGLSRSSHRRALLHLTSLLQNGSRGPQIADMVAMLQVLLWGPRTPLPLFNHRGSTTAAVHNWLTIKRALLVMKLAERGVMIRDQSALGWDEYMRLQYLSFTDPEAVEGVIGQLELTLTMD</sequence>
<dbReference type="Ensembl" id="ENSSMAT00000018101.2">
    <property type="protein sequence ID" value="ENSSMAP00000017883.2"/>
    <property type="gene ID" value="ENSSMAG00000010955.2"/>
</dbReference>
<reference evidence="3" key="2">
    <citation type="submission" date="2025-08" db="UniProtKB">
        <authorList>
            <consortium name="Ensembl"/>
        </authorList>
    </citation>
    <scope>IDENTIFICATION</scope>
</reference>
<evidence type="ECO:0000256" key="1">
    <source>
        <dbReference type="ARBA" id="ARBA00038349"/>
    </source>
</evidence>
<evidence type="ECO:0000313" key="4">
    <source>
        <dbReference type="Proteomes" id="UP000694558"/>
    </source>
</evidence>
<dbReference type="Proteomes" id="UP000694558">
    <property type="component" value="Chromosome 12"/>
</dbReference>
<reference evidence="3" key="1">
    <citation type="submission" date="2023-05" db="EMBL/GenBank/DDBJ databases">
        <title>High-quality long-read genome of Scophthalmus maximus.</title>
        <authorList>
            <person name="Lien S."/>
            <person name="Martinez P."/>
        </authorList>
    </citation>
    <scope>NUCLEOTIDE SEQUENCE [LARGE SCALE GENOMIC DNA]</scope>
</reference>
<accession>A0A8D3AGG6</accession>
<feature type="region of interest" description="Disordered" evidence="2">
    <location>
        <begin position="423"/>
        <end position="445"/>
    </location>
</feature>
<dbReference type="InterPro" id="IPR051511">
    <property type="entry name" value="MitoQC_Scaffold_Kinases"/>
</dbReference>
<dbReference type="GeneTree" id="ENSGT00610000087460"/>
<protein>
    <recommendedName>
        <fullName evidence="5">Pseudopodium-enriched atypical kinase 1</fullName>
    </recommendedName>
</protein>
<dbReference type="GO" id="GO:0004672">
    <property type="term" value="F:protein kinase activity"/>
    <property type="evidence" value="ECO:0007669"/>
    <property type="project" value="TreeGrafter"/>
</dbReference>
<comment type="similarity">
    <text evidence="1">Belongs to the protein kinase superfamily.</text>
</comment>
<gene>
    <name evidence="3" type="primary">peak3</name>
</gene>
<evidence type="ECO:0000256" key="2">
    <source>
        <dbReference type="SAM" id="MobiDB-lite"/>
    </source>
</evidence>
<organism evidence="3 4">
    <name type="scientific">Scophthalmus maximus</name>
    <name type="common">Turbot</name>
    <name type="synonym">Psetta maxima</name>
    <dbReference type="NCBI Taxonomy" id="52904"/>
    <lineage>
        <taxon>Eukaryota</taxon>
        <taxon>Metazoa</taxon>
        <taxon>Chordata</taxon>
        <taxon>Craniata</taxon>
        <taxon>Vertebrata</taxon>
        <taxon>Euteleostomi</taxon>
        <taxon>Actinopterygii</taxon>
        <taxon>Neopterygii</taxon>
        <taxon>Teleostei</taxon>
        <taxon>Neoteleostei</taxon>
        <taxon>Acanthomorphata</taxon>
        <taxon>Carangaria</taxon>
        <taxon>Pleuronectiformes</taxon>
        <taxon>Pleuronectoidei</taxon>
        <taxon>Scophthalmidae</taxon>
        <taxon>Scophthalmus</taxon>
    </lineage>
</organism>
<dbReference type="PANTHER" id="PTHR22972:SF5">
    <property type="entry name" value="INACTIVE TYROSINE-PROTEIN KINASE PEAK1"/>
    <property type="match status" value="1"/>
</dbReference>
<name>A0A8D3AGG6_SCOMX</name>
<dbReference type="AlphaFoldDB" id="A0A8D3AGG6"/>
<evidence type="ECO:0000313" key="3">
    <source>
        <dbReference type="Ensembl" id="ENSSMAP00000017883.2"/>
    </source>
</evidence>
<dbReference type="PANTHER" id="PTHR22972">
    <property type="entry name" value="SERINE/THREONINE PROTEIN KINASE"/>
    <property type="match status" value="1"/>
</dbReference>
<evidence type="ECO:0008006" key="5">
    <source>
        <dbReference type="Google" id="ProtNLM"/>
    </source>
</evidence>
<proteinExistence type="inferred from homology"/>